<dbReference type="InterPro" id="IPR005119">
    <property type="entry name" value="LysR_subst-bd"/>
</dbReference>
<dbReference type="Gene3D" id="3.40.190.10">
    <property type="entry name" value="Periplasmic binding protein-like II"/>
    <property type="match status" value="2"/>
</dbReference>
<dbReference type="FunFam" id="1.10.10.10:FF:000001">
    <property type="entry name" value="LysR family transcriptional regulator"/>
    <property type="match status" value="1"/>
</dbReference>
<comment type="similarity">
    <text evidence="1">Belongs to the LysR transcriptional regulatory family.</text>
</comment>
<evidence type="ECO:0000256" key="2">
    <source>
        <dbReference type="ARBA" id="ARBA00023015"/>
    </source>
</evidence>
<evidence type="ECO:0000313" key="6">
    <source>
        <dbReference type="EMBL" id="SEK21502.1"/>
    </source>
</evidence>
<evidence type="ECO:0000313" key="7">
    <source>
        <dbReference type="Proteomes" id="UP000185766"/>
    </source>
</evidence>
<dbReference type="PRINTS" id="PR00039">
    <property type="entry name" value="HTHLYSR"/>
</dbReference>
<keyword evidence="4" id="KW-0804">Transcription</keyword>
<dbReference type="PANTHER" id="PTHR30126:SF2">
    <property type="entry name" value="HTH-TYPE TRANSCRIPTIONAL REGULATOR YJIE"/>
    <property type="match status" value="1"/>
</dbReference>
<organism evidence="6 7">
    <name type="scientific">Atopomonas hussainii</name>
    <dbReference type="NCBI Taxonomy" id="1429083"/>
    <lineage>
        <taxon>Bacteria</taxon>
        <taxon>Pseudomonadati</taxon>
        <taxon>Pseudomonadota</taxon>
        <taxon>Gammaproteobacteria</taxon>
        <taxon>Pseudomonadales</taxon>
        <taxon>Pseudomonadaceae</taxon>
        <taxon>Atopomonas</taxon>
    </lineage>
</organism>
<dbReference type="STRING" id="1429083.GCA_001885685_02433"/>
<name>A0A1H7FAT8_9GAMM</name>
<proteinExistence type="inferred from homology"/>
<dbReference type="Pfam" id="PF03466">
    <property type="entry name" value="LysR_substrate"/>
    <property type="match status" value="1"/>
</dbReference>
<gene>
    <name evidence="6" type="ORF">SAMN05216214_101122</name>
</gene>
<evidence type="ECO:0000256" key="1">
    <source>
        <dbReference type="ARBA" id="ARBA00009437"/>
    </source>
</evidence>
<dbReference type="GO" id="GO:0003700">
    <property type="term" value="F:DNA-binding transcription factor activity"/>
    <property type="evidence" value="ECO:0007669"/>
    <property type="project" value="InterPro"/>
</dbReference>
<evidence type="ECO:0000259" key="5">
    <source>
        <dbReference type="PROSITE" id="PS50931"/>
    </source>
</evidence>
<keyword evidence="2" id="KW-0805">Transcription regulation</keyword>
<evidence type="ECO:0000256" key="3">
    <source>
        <dbReference type="ARBA" id="ARBA00023125"/>
    </source>
</evidence>
<evidence type="ECO:0000256" key="4">
    <source>
        <dbReference type="ARBA" id="ARBA00023163"/>
    </source>
</evidence>
<dbReference type="CDD" id="cd05466">
    <property type="entry name" value="PBP2_LTTR_substrate"/>
    <property type="match status" value="1"/>
</dbReference>
<dbReference type="Pfam" id="PF00126">
    <property type="entry name" value="HTH_1"/>
    <property type="match status" value="1"/>
</dbReference>
<dbReference type="SUPFAM" id="SSF53850">
    <property type="entry name" value="Periplasmic binding protein-like II"/>
    <property type="match status" value="1"/>
</dbReference>
<dbReference type="InterPro" id="IPR036388">
    <property type="entry name" value="WH-like_DNA-bd_sf"/>
</dbReference>
<dbReference type="PANTHER" id="PTHR30126">
    <property type="entry name" value="HTH-TYPE TRANSCRIPTIONAL REGULATOR"/>
    <property type="match status" value="1"/>
</dbReference>
<reference evidence="6 7" key="1">
    <citation type="submission" date="2016-10" db="EMBL/GenBank/DDBJ databases">
        <authorList>
            <person name="de Groot N.N."/>
        </authorList>
    </citation>
    <scope>NUCLEOTIDE SEQUENCE [LARGE SCALE GENOMIC DNA]</scope>
    <source>
        <strain evidence="6 7">JCM 19513</strain>
    </source>
</reference>
<dbReference type="PROSITE" id="PS50931">
    <property type="entry name" value="HTH_LYSR"/>
    <property type="match status" value="1"/>
</dbReference>
<sequence>MNLEQKWLEDFVALAVTRSFSQAAAKRFVTQPAFSRRIRSLEEALGLTLVDRSHTPVELTEAGRLFLVTARSVVEQLGEAMRQLHNLADSQGEMLQFAVAHSLALSYFPGWLASLRAQGEPLRSRMVATNVGEAMLALREGRCDLMLAYHDPEATLQLDPQLFPSLSLGNSELIPVCAADEHGQPLFSLHSSEPVPLLAYSSGAFLGRSLGLLLRERNLRYITQYETAMAEGLKGMALEGLGVAWLPRLTVRRELASGDLLECGEQHWRVPLEIRLYQCALVHKPAVERFWRRLQKLHNGA</sequence>
<dbReference type="Gene3D" id="1.10.10.10">
    <property type="entry name" value="Winged helix-like DNA-binding domain superfamily/Winged helix DNA-binding domain"/>
    <property type="match status" value="1"/>
</dbReference>
<dbReference type="InterPro" id="IPR000847">
    <property type="entry name" value="LysR_HTH_N"/>
</dbReference>
<dbReference type="Proteomes" id="UP000185766">
    <property type="component" value="Unassembled WGS sequence"/>
</dbReference>
<dbReference type="SUPFAM" id="SSF46785">
    <property type="entry name" value="Winged helix' DNA-binding domain"/>
    <property type="match status" value="1"/>
</dbReference>
<feature type="domain" description="HTH lysR-type" evidence="5">
    <location>
        <begin position="1"/>
        <end position="60"/>
    </location>
</feature>
<accession>A0A1H7FAT8</accession>
<dbReference type="RefSeq" id="WP_074864077.1">
    <property type="nucleotide sequence ID" value="NZ_FOAS01000001.1"/>
</dbReference>
<dbReference type="AlphaFoldDB" id="A0A1H7FAT8"/>
<dbReference type="InterPro" id="IPR036390">
    <property type="entry name" value="WH_DNA-bd_sf"/>
</dbReference>
<protein>
    <submittedName>
        <fullName evidence="6">DNA-binding transcriptional regulator, LysR family</fullName>
    </submittedName>
</protein>
<keyword evidence="3 6" id="KW-0238">DNA-binding</keyword>
<keyword evidence="7" id="KW-1185">Reference proteome</keyword>
<dbReference type="EMBL" id="FOAS01000001">
    <property type="protein sequence ID" value="SEK21502.1"/>
    <property type="molecule type" value="Genomic_DNA"/>
</dbReference>
<dbReference type="GO" id="GO:0000976">
    <property type="term" value="F:transcription cis-regulatory region binding"/>
    <property type="evidence" value="ECO:0007669"/>
    <property type="project" value="TreeGrafter"/>
</dbReference>